<dbReference type="AlphaFoldDB" id="A0A6V7NWW3"/>
<sequence>MVARALREGSSFRPHSQWWRSVLGIRDIFKCGVTHSIRDGQSANFWTNLWCGEAPLYSLYSHIFRDTAHKSCRASDCFDGNGWKWEVILADFTPKTAFDRELTQELKEMLSNLTLNTRMDVVK</sequence>
<protein>
    <recommendedName>
        <fullName evidence="2">Reverse transcriptase zinc-binding domain-containing protein</fullName>
    </recommendedName>
</protein>
<reference evidence="1" key="1">
    <citation type="submission" date="2020-07" db="EMBL/GenBank/DDBJ databases">
        <authorList>
            <person name="Lin J."/>
        </authorList>
    </citation>
    <scope>NUCLEOTIDE SEQUENCE</scope>
</reference>
<name>A0A6V7NWW3_ANACO</name>
<evidence type="ECO:0008006" key="2">
    <source>
        <dbReference type="Google" id="ProtNLM"/>
    </source>
</evidence>
<accession>A0A6V7NWW3</accession>
<dbReference type="EMBL" id="LR862142">
    <property type="protein sequence ID" value="CAD1823073.1"/>
    <property type="molecule type" value="Genomic_DNA"/>
</dbReference>
<organism evidence="1">
    <name type="scientific">Ananas comosus var. bracteatus</name>
    <name type="common">red pineapple</name>
    <dbReference type="NCBI Taxonomy" id="296719"/>
    <lineage>
        <taxon>Eukaryota</taxon>
        <taxon>Viridiplantae</taxon>
        <taxon>Streptophyta</taxon>
        <taxon>Embryophyta</taxon>
        <taxon>Tracheophyta</taxon>
        <taxon>Spermatophyta</taxon>
        <taxon>Magnoliopsida</taxon>
        <taxon>Liliopsida</taxon>
        <taxon>Poales</taxon>
        <taxon>Bromeliaceae</taxon>
        <taxon>Bromelioideae</taxon>
        <taxon>Ananas</taxon>
    </lineage>
</organism>
<proteinExistence type="predicted"/>
<evidence type="ECO:0000313" key="1">
    <source>
        <dbReference type="EMBL" id="CAD1823073.1"/>
    </source>
</evidence>
<gene>
    <name evidence="1" type="ORF">CB5_LOCUS6284</name>
</gene>